<proteinExistence type="predicted"/>
<evidence type="ECO:0000313" key="2">
    <source>
        <dbReference type="EMBL" id="PFX22432.1"/>
    </source>
</evidence>
<name>A0A2B4S1Q7_STYPI</name>
<dbReference type="OrthoDB" id="5985287at2759"/>
<dbReference type="InterPro" id="IPR043128">
    <property type="entry name" value="Rev_trsase/Diguanyl_cyclase"/>
</dbReference>
<feature type="region of interest" description="Disordered" evidence="1">
    <location>
        <begin position="13"/>
        <end position="38"/>
    </location>
</feature>
<dbReference type="Gene3D" id="3.30.70.270">
    <property type="match status" value="1"/>
</dbReference>
<dbReference type="Proteomes" id="UP000225706">
    <property type="component" value="Unassembled WGS sequence"/>
</dbReference>
<dbReference type="PANTHER" id="PTHR37984:SF8">
    <property type="entry name" value="CCHC-TYPE DOMAIN-CONTAINING PROTEIN"/>
    <property type="match status" value="1"/>
</dbReference>
<dbReference type="AlphaFoldDB" id="A0A2B4S1Q7"/>
<feature type="compositionally biased region" description="Basic residues" evidence="1">
    <location>
        <begin position="22"/>
        <end position="34"/>
    </location>
</feature>
<protein>
    <submittedName>
        <fullName evidence="2">Uncharacterized protein K02A2.6</fullName>
    </submittedName>
</protein>
<dbReference type="SUPFAM" id="SSF56672">
    <property type="entry name" value="DNA/RNA polymerases"/>
    <property type="match status" value="1"/>
</dbReference>
<organism evidence="2 3">
    <name type="scientific">Stylophora pistillata</name>
    <name type="common">Smooth cauliflower coral</name>
    <dbReference type="NCBI Taxonomy" id="50429"/>
    <lineage>
        <taxon>Eukaryota</taxon>
        <taxon>Metazoa</taxon>
        <taxon>Cnidaria</taxon>
        <taxon>Anthozoa</taxon>
        <taxon>Hexacorallia</taxon>
        <taxon>Scleractinia</taxon>
        <taxon>Astrocoeniina</taxon>
        <taxon>Pocilloporidae</taxon>
        <taxon>Stylophora</taxon>
    </lineage>
</organism>
<reference evidence="3" key="1">
    <citation type="journal article" date="2017" name="bioRxiv">
        <title>Comparative analysis of the genomes of Stylophora pistillata and Acropora digitifera provides evidence for extensive differences between species of corals.</title>
        <authorList>
            <person name="Voolstra C.R."/>
            <person name="Li Y."/>
            <person name="Liew Y.J."/>
            <person name="Baumgarten S."/>
            <person name="Zoccola D."/>
            <person name="Flot J.-F."/>
            <person name="Tambutte S."/>
            <person name="Allemand D."/>
            <person name="Aranda M."/>
        </authorList>
    </citation>
    <scope>NUCLEOTIDE SEQUENCE [LARGE SCALE GENOMIC DNA]</scope>
</reference>
<dbReference type="PANTHER" id="PTHR37984">
    <property type="entry name" value="PROTEIN CBG26694"/>
    <property type="match status" value="1"/>
</dbReference>
<keyword evidence="3" id="KW-1185">Reference proteome</keyword>
<accession>A0A2B4S1Q7</accession>
<dbReference type="EMBL" id="LSMT01000240">
    <property type="protein sequence ID" value="PFX22432.1"/>
    <property type="molecule type" value="Genomic_DNA"/>
</dbReference>
<dbReference type="Gene3D" id="3.10.10.10">
    <property type="entry name" value="HIV Type 1 Reverse Transcriptase, subunit A, domain 1"/>
    <property type="match status" value="1"/>
</dbReference>
<gene>
    <name evidence="2" type="primary">K02A2.6</name>
    <name evidence="2" type="ORF">AWC38_SpisGene13062</name>
</gene>
<dbReference type="InterPro" id="IPR050951">
    <property type="entry name" value="Retrovirus_Pol_polyprotein"/>
</dbReference>
<dbReference type="InterPro" id="IPR043502">
    <property type="entry name" value="DNA/RNA_pol_sf"/>
</dbReference>
<evidence type="ECO:0000313" key="3">
    <source>
        <dbReference type="Proteomes" id="UP000225706"/>
    </source>
</evidence>
<comment type="caution">
    <text evidence="2">The sequence shown here is derived from an EMBL/GenBank/DDBJ whole genome shotgun (WGS) entry which is preliminary data.</text>
</comment>
<sequence>MKVVGGANPRDTDLGDVNAFSKKSKGGKRRRGRFPRGAGAQCNVAPLHLKKKATRDFNFLNVSPVSTVIISYGGTSIPILGRVRLRVWRGDFRCFLDCNLVDSKRTSEGDVYAHDAPTEPVLSADQLVKKFPRVFSDGVGKLPGEDHMELDEAVKPVQHPPRRVPVAIRERQRETLGDLEKREIVVRMTTPTTWISSMVVVPKPNGALRISLDPKDLDRALRRENYPLPTIEEVASRLHGAKVFTVLDVVCRFWHVALDEQSSFLTTFNPWHTTEG</sequence>
<evidence type="ECO:0000256" key="1">
    <source>
        <dbReference type="SAM" id="MobiDB-lite"/>
    </source>
</evidence>